<protein>
    <submittedName>
        <fullName evidence="1">Uncharacterized protein</fullName>
    </submittedName>
</protein>
<dbReference type="AlphaFoldDB" id="A0AAV1UHF2"/>
<sequence>MFVFLPPRYGVHIMRERRSSVLKGIIVRHSPMIRILPRRVDDVSAKSSIGLSASCLPRDVTVIKRYVEELRTESCTDVCLMGNESASRTSRRSFTSAVNAVRRCIQESHRSSTTQPTSA</sequence>
<reference evidence="1" key="1">
    <citation type="submission" date="2024-01" db="EMBL/GenBank/DDBJ databases">
        <authorList>
            <person name="Webb A."/>
        </authorList>
    </citation>
    <scope>NUCLEOTIDE SEQUENCE</scope>
    <source>
        <strain evidence="1">Pm1</strain>
    </source>
</reference>
<evidence type="ECO:0000313" key="1">
    <source>
        <dbReference type="EMBL" id="CAK7933113.1"/>
    </source>
</evidence>
<comment type="caution">
    <text evidence="1">The sequence shown here is derived from an EMBL/GenBank/DDBJ whole genome shotgun (WGS) entry which is preliminary data.</text>
</comment>
<name>A0AAV1UHF2_9STRA</name>
<accession>A0AAV1UHF2</accession>
<proteinExistence type="predicted"/>
<dbReference type="EMBL" id="CAKLBY020000193">
    <property type="protein sequence ID" value="CAK7933113.1"/>
    <property type="molecule type" value="Genomic_DNA"/>
</dbReference>
<organism evidence="1 2">
    <name type="scientific">Peronospora matthiolae</name>
    <dbReference type="NCBI Taxonomy" id="2874970"/>
    <lineage>
        <taxon>Eukaryota</taxon>
        <taxon>Sar</taxon>
        <taxon>Stramenopiles</taxon>
        <taxon>Oomycota</taxon>
        <taxon>Peronosporomycetes</taxon>
        <taxon>Peronosporales</taxon>
        <taxon>Peronosporaceae</taxon>
        <taxon>Peronospora</taxon>
    </lineage>
</organism>
<gene>
    <name evidence="1" type="ORF">PM001_LOCUS18263</name>
</gene>
<evidence type="ECO:0000313" key="2">
    <source>
        <dbReference type="Proteomes" id="UP001162060"/>
    </source>
</evidence>
<dbReference type="Proteomes" id="UP001162060">
    <property type="component" value="Unassembled WGS sequence"/>
</dbReference>